<dbReference type="EMBL" id="NBNE01002971">
    <property type="protein sequence ID" value="OWZ08940.1"/>
    <property type="molecule type" value="Genomic_DNA"/>
</dbReference>
<dbReference type="AlphaFoldDB" id="A0A225VWK9"/>
<accession>A0A225VWK9</accession>
<dbReference type="Gene3D" id="3.10.10.10">
    <property type="entry name" value="HIV Type 1 Reverse Transcriptase, subunit A, domain 1"/>
    <property type="match status" value="1"/>
</dbReference>
<evidence type="ECO:0000313" key="1">
    <source>
        <dbReference type="EMBL" id="OWZ08940.1"/>
    </source>
</evidence>
<reference evidence="2" key="1">
    <citation type="submission" date="2017-03" db="EMBL/GenBank/DDBJ databases">
        <title>Phytopthora megakarya and P. palmivora, two closely related causual agents of cacao black pod achieved similar genome size and gene model numbers by different mechanisms.</title>
        <authorList>
            <person name="Ali S."/>
            <person name="Shao J."/>
            <person name="Larry D.J."/>
            <person name="Kronmiller B."/>
            <person name="Shen D."/>
            <person name="Strem M.D."/>
            <person name="Melnick R.L."/>
            <person name="Guiltinan M.J."/>
            <person name="Tyler B.M."/>
            <person name="Meinhardt L.W."/>
            <person name="Bailey B.A."/>
        </authorList>
    </citation>
    <scope>NUCLEOTIDE SEQUENCE [LARGE SCALE GENOMIC DNA]</scope>
    <source>
        <strain evidence="2">zdho120</strain>
    </source>
</reference>
<organism evidence="1 2">
    <name type="scientific">Phytophthora megakarya</name>
    <dbReference type="NCBI Taxonomy" id="4795"/>
    <lineage>
        <taxon>Eukaryota</taxon>
        <taxon>Sar</taxon>
        <taxon>Stramenopiles</taxon>
        <taxon>Oomycota</taxon>
        <taxon>Peronosporomycetes</taxon>
        <taxon>Peronosporales</taxon>
        <taxon>Peronosporaceae</taxon>
        <taxon>Phytophthora</taxon>
    </lineage>
</organism>
<name>A0A225VWK9_9STRA</name>
<proteinExistence type="predicted"/>
<gene>
    <name evidence="1" type="ORF">PHMEG_00018440</name>
</gene>
<sequence length="100" mass="11228">MEPQHLLKELLEQFKDMFVETPMTSGLTDLLEVLIDTGSNLPIKPRPYRVPKAEGDVMEAELQQYLDLRHIRPSTIPLASPVPMIRKPDGEYGSILITGG</sequence>
<evidence type="ECO:0000313" key="2">
    <source>
        <dbReference type="Proteomes" id="UP000198211"/>
    </source>
</evidence>
<dbReference type="OrthoDB" id="420169at2759"/>
<keyword evidence="2" id="KW-1185">Reference proteome</keyword>
<dbReference type="Proteomes" id="UP000198211">
    <property type="component" value="Unassembled WGS sequence"/>
</dbReference>
<dbReference type="InterPro" id="IPR043502">
    <property type="entry name" value="DNA/RNA_pol_sf"/>
</dbReference>
<comment type="caution">
    <text evidence="1">The sequence shown here is derived from an EMBL/GenBank/DDBJ whole genome shotgun (WGS) entry which is preliminary data.</text>
</comment>
<protein>
    <submittedName>
        <fullName evidence="1">Uncharacterized protein</fullName>
    </submittedName>
</protein>
<dbReference type="SUPFAM" id="SSF56672">
    <property type="entry name" value="DNA/RNA polymerases"/>
    <property type="match status" value="1"/>
</dbReference>